<sequence length="259" mass="28657">FTSGFKWKLELSLTYHSMGEVKIVGLSGSDKLAVLQGCPGMVGAAGAKGEPGTAGMKGDRGAEGIRGKTGPVGKKGNRMNRVFIYVHSLNCKELLAKGNVLSGWYTIYPKGCTAMRVLCDMDTDGGGWIVFQRRADGSVDFFRNWDEYKRGFGSLLTEFWLGNDNIHLLTSLGANELRIDLRDFENNHVFAKYKSFRILDESEKYKLILGDFINSTAGRWLPHSAVIIPDGAHANSAKMYTVLWLNMKSHHQQNLSLAS</sequence>
<dbReference type="GO" id="GO:0005615">
    <property type="term" value="C:extracellular space"/>
    <property type="evidence" value="ECO:0007669"/>
    <property type="project" value="TreeGrafter"/>
</dbReference>
<dbReference type="InterPro" id="IPR036056">
    <property type="entry name" value="Fibrinogen-like_C"/>
</dbReference>
<dbReference type="GO" id="GO:0005581">
    <property type="term" value="C:collagen trimer"/>
    <property type="evidence" value="ECO:0007669"/>
    <property type="project" value="UniProtKB-KW"/>
</dbReference>
<feature type="compositionally biased region" description="Basic and acidic residues" evidence="8">
    <location>
        <begin position="57"/>
        <end position="66"/>
    </location>
</feature>
<evidence type="ECO:0000313" key="10">
    <source>
        <dbReference type="Ensembl" id="ENSCABP00000030180.1"/>
    </source>
</evidence>
<organism evidence="10 11">
    <name type="scientific">Chelonoidis abingdonii</name>
    <name type="common">Abingdon island giant tortoise</name>
    <name type="synonym">Testudo abingdonii</name>
    <dbReference type="NCBI Taxonomy" id="106734"/>
    <lineage>
        <taxon>Eukaryota</taxon>
        <taxon>Metazoa</taxon>
        <taxon>Chordata</taxon>
        <taxon>Craniata</taxon>
        <taxon>Vertebrata</taxon>
        <taxon>Euteleostomi</taxon>
        <taxon>Archelosauria</taxon>
        <taxon>Testudinata</taxon>
        <taxon>Testudines</taxon>
        <taxon>Cryptodira</taxon>
        <taxon>Durocryptodira</taxon>
        <taxon>Testudinoidea</taxon>
        <taxon>Testudinidae</taxon>
        <taxon>Chelonoidis</taxon>
    </lineage>
</organism>
<dbReference type="InterPro" id="IPR008160">
    <property type="entry name" value="Collagen"/>
</dbReference>
<dbReference type="GeneTree" id="ENSGT00940000163282"/>
<accession>A0A8C0JC37</accession>
<evidence type="ECO:0000259" key="9">
    <source>
        <dbReference type="PROSITE" id="PS51406"/>
    </source>
</evidence>
<dbReference type="InterPro" id="IPR050373">
    <property type="entry name" value="Fibrinogen_C-term_domain"/>
</dbReference>
<reference evidence="10" key="2">
    <citation type="submission" date="2025-09" db="UniProtKB">
        <authorList>
            <consortium name="Ensembl"/>
        </authorList>
    </citation>
    <scope>IDENTIFICATION</scope>
</reference>
<name>A0A8C0JC37_CHEAB</name>
<dbReference type="Gene3D" id="3.90.215.10">
    <property type="entry name" value="Gamma Fibrinogen, chain A, domain 1"/>
    <property type="match status" value="1"/>
</dbReference>
<evidence type="ECO:0000256" key="3">
    <source>
        <dbReference type="ARBA" id="ARBA00022588"/>
    </source>
</evidence>
<dbReference type="CDD" id="cd00087">
    <property type="entry name" value="FReD"/>
    <property type="match status" value="1"/>
</dbReference>
<dbReference type="PROSITE" id="PS51406">
    <property type="entry name" value="FIBRINOGEN_C_2"/>
    <property type="match status" value="1"/>
</dbReference>
<dbReference type="GO" id="GO:0001867">
    <property type="term" value="P:complement activation, lectin pathway"/>
    <property type="evidence" value="ECO:0007669"/>
    <property type="project" value="TreeGrafter"/>
</dbReference>
<evidence type="ECO:0000256" key="5">
    <source>
        <dbReference type="ARBA" id="ARBA00022859"/>
    </source>
</evidence>
<dbReference type="SUPFAM" id="SSF56496">
    <property type="entry name" value="Fibrinogen C-terminal domain-like"/>
    <property type="match status" value="1"/>
</dbReference>
<reference evidence="10" key="1">
    <citation type="submission" date="2025-08" db="UniProtKB">
        <authorList>
            <consortium name="Ensembl"/>
        </authorList>
    </citation>
    <scope>IDENTIFICATION</scope>
</reference>
<evidence type="ECO:0000256" key="7">
    <source>
        <dbReference type="ARBA" id="ARBA00023180"/>
    </source>
</evidence>
<dbReference type="Pfam" id="PF01391">
    <property type="entry name" value="Collagen"/>
    <property type="match status" value="1"/>
</dbReference>
<evidence type="ECO:0000256" key="6">
    <source>
        <dbReference type="ARBA" id="ARBA00023119"/>
    </source>
</evidence>
<dbReference type="PANTHER" id="PTHR19143">
    <property type="entry name" value="FIBRINOGEN/TENASCIN/ANGIOPOEITIN"/>
    <property type="match status" value="1"/>
</dbReference>
<dbReference type="GO" id="GO:0003823">
    <property type="term" value="F:antigen binding"/>
    <property type="evidence" value="ECO:0007669"/>
    <property type="project" value="TreeGrafter"/>
</dbReference>
<dbReference type="InterPro" id="IPR002181">
    <property type="entry name" value="Fibrinogen_a/b/g_C_dom"/>
</dbReference>
<dbReference type="InterPro" id="IPR014716">
    <property type="entry name" value="Fibrinogen_a/b/g_C_1"/>
</dbReference>
<feature type="region of interest" description="Disordered" evidence="8">
    <location>
        <begin position="49"/>
        <end position="71"/>
    </location>
</feature>
<evidence type="ECO:0000256" key="4">
    <source>
        <dbReference type="ARBA" id="ARBA00022729"/>
    </source>
</evidence>
<keyword evidence="3" id="KW-0399">Innate immunity</keyword>
<evidence type="ECO:0000256" key="2">
    <source>
        <dbReference type="ARBA" id="ARBA00022525"/>
    </source>
</evidence>
<keyword evidence="2" id="KW-0964">Secreted</keyword>
<dbReference type="Ensembl" id="ENSCABT00000033078.1">
    <property type="protein sequence ID" value="ENSCABP00000030180.1"/>
    <property type="gene ID" value="ENSCABG00000022116.1"/>
</dbReference>
<dbReference type="Proteomes" id="UP000694404">
    <property type="component" value="Unplaced"/>
</dbReference>
<protein>
    <recommendedName>
        <fullName evidence="9">Fibrinogen C-terminal domain-containing protein</fullName>
    </recommendedName>
</protein>
<dbReference type="GO" id="GO:0005102">
    <property type="term" value="F:signaling receptor binding"/>
    <property type="evidence" value="ECO:0007669"/>
    <property type="project" value="TreeGrafter"/>
</dbReference>
<evidence type="ECO:0000256" key="8">
    <source>
        <dbReference type="SAM" id="MobiDB-lite"/>
    </source>
</evidence>
<dbReference type="NCBIfam" id="NF040941">
    <property type="entry name" value="GGGWT_bact"/>
    <property type="match status" value="1"/>
</dbReference>
<keyword evidence="4" id="KW-0732">Signal</keyword>
<dbReference type="Pfam" id="PF00147">
    <property type="entry name" value="Fibrinogen_C"/>
    <property type="match status" value="1"/>
</dbReference>
<dbReference type="GO" id="GO:0097367">
    <property type="term" value="F:carbohydrate derivative binding"/>
    <property type="evidence" value="ECO:0007669"/>
    <property type="project" value="TreeGrafter"/>
</dbReference>
<proteinExistence type="predicted"/>
<keyword evidence="11" id="KW-1185">Reference proteome</keyword>
<evidence type="ECO:0000313" key="11">
    <source>
        <dbReference type="Proteomes" id="UP000694404"/>
    </source>
</evidence>
<dbReference type="SMART" id="SM00186">
    <property type="entry name" value="FBG"/>
    <property type="match status" value="1"/>
</dbReference>
<evidence type="ECO:0000256" key="1">
    <source>
        <dbReference type="ARBA" id="ARBA00004613"/>
    </source>
</evidence>
<keyword evidence="7" id="KW-0325">Glycoprotein</keyword>
<dbReference type="PANTHER" id="PTHR19143:SF433">
    <property type="entry name" value="FICOLIN-2"/>
    <property type="match status" value="1"/>
</dbReference>
<dbReference type="AlphaFoldDB" id="A0A8C0JC37"/>
<keyword evidence="6" id="KW-0176">Collagen</keyword>
<keyword evidence="5" id="KW-0391">Immunity</keyword>
<comment type="subcellular location">
    <subcellularLocation>
        <location evidence="1">Secreted</location>
    </subcellularLocation>
</comment>
<feature type="domain" description="Fibrinogen C-terminal" evidence="9">
    <location>
        <begin position="82"/>
        <end position="218"/>
    </location>
</feature>